<proteinExistence type="predicted"/>
<sequence>MVQINSGEGRGAGGQDAAAISSRSSCCDAGSSFSSGRLRCVPAARGGWRERLPHHLPVPLPHGHARTRGPAAPRPPWRRGRRMLLRASAPARPTGDEPAAAAGAGPPALDEEEAGAMEASSRDALRPARRRHSRPGSVARRRTTSLAAAAAALASATKAKGDPGTRRWEHGGGQAALGGGDEQGSGLEQDAGEGDGAPRPPRGVGRRGGDGAPRRAGPTTFEQEGEESAVEKSGRLAKGTQQVKLSKEAEGKKKCSRHTYEHTTTSTYYLYLIVQSIRCADRTGCPWGLDSVPMASRQCEHDDERNRSAPGGDGPGVSSDFDESLQRTRRQQSRDSVERCRLAEELPDRRSSVFDSIEVQLEYDVVLPDSVDVLPDSDQLDEVVLKE</sequence>
<feature type="compositionally biased region" description="Basic and acidic residues" evidence="1">
    <location>
        <begin position="245"/>
        <end position="258"/>
    </location>
</feature>
<evidence type="ECO:0000313" key="2">
    <source>
        <dbReference type="EMBL" id="CAD6219549.1"/>
    </source>
</evidence>
<protein>
    <submittedName>
        <fullName evidence="2">Uncharacterized protein</fullName>
    </submittedName>
</protein>
<feature type="compositionally biased region" description="Low complexity" evidence="1">
    <location>
        <begin position="144"/>
        <end position="158"/>
    </location>
</feature>
<organism evidence="2 3">
    <name type="scientific">Miscanthus lutarioriparius</name>
    <dbReference type="NCBI Taxonomy" id="422564"/>
    <lineage>
        <taxon>Eukaryota</taxon>
        <taxon>Viridiplantae</taxon>
        <taxon>Streptophyta</taxon>
        <taxon>Embryophyta</taxon>
        <taxon>Tracheophyta</taxon>
        <taxon>Spermatophyta</taxon>
        <taxon>Magnoliopsida</taxon>
        <taxon>Liliopsida</taxon>
        <taxon>Poales</taxon>
        <taxon>Poaceae</taxon>
        <taxon>PACMAD clade</taxon>
        <taxon>Panicoideae</taxon>
        <taxon>Andropogonodae</taxon>
        <taxon>Andropogoneae</taxon>
        <taxon>Saccharinae</taxon>
        <taxon>Miscanthus</taxon>
    </lineage>
</organism>
<feature type="region of interest" description="Disordered" evidence="1">
    <location>
        <begin position="298"/>
        <end position="341"/>
    </location>
</feature>
<keyword evidence="3" id="KW-1185">Reference proteome</keyword>
<evidence type="ECO:0000313" key="3">
    <source>
        <dbReference type="Proteomes" id="UP000604825"/>
    </source>
</evidence>
<dbReference type="EMBL" id="CAJGYO010000003">
    <property type="protein sequence ID" value="CAD6219549.1"/>
    <property type="molecule type" value="Genomic_DNA"/>
</dbReference>
<dbReference type="AlphaFoldDB" id="A0A811NBR2"/>
<reference evidence="2" key="1">
    <citation type="submission" date="2020-10" db="EMBL/GenBank/DDBJ databases">
        <authorList>
            <person name="Han B."/>
            <person name="Lu T."/>
            <person name="Zhao Q."/>
            <person name="Huang X."/>
            <person name="Zhao Y."/>
        </authorList>
    </citation>
    <scope>NUCLEOTIDE SEQUENCE</scope>
</reference>
<gene>
    <name evidence="2" type="ORF">NCGR_LOCUS13187</name>
</gene>
<feature type="compositionally biased region" description="Low complexity" evidence="1">
    <location>
        <begin position="96"/>
        <end position="108"/>
    </location>
</feature>
<feature type="compositionally biased region" description="Gly residues" evidence="1">
    <location>
        <begin position="171"/>
        <end position="183"/>
    </location>
</feature>
<feature type="region of interest" description="Disordered" evidence="1">
    <location>
        <begin position="1"/>
        <end position="258"/>
    </location>
</feature>
<feature type="compositionally biased region" description="Basic and acidic residues" evidence="1">
    <location>
        <begin position="332"/>
        <end position="341"/>
    </location>
</feature>
<feature type="compositionally biased region" description="Low complexity" evidence="1">
    <location>
        <begin position="21"/>
        <end position="35"/>
    </location>
</feature>
<accession>A0A811NBR2</accession>
<comment type="caution">
    <text evidence="2">The sequence shown here is derived from an EMBL/GenBank/DDBJ whole genome shotgun (WGS) entry which is preliminary data.</text>
</comment>
<evidence type="ECO:0000256" key="1">
    <source>
        <dbReference type="SAM" id="MobiDB-lite"/>
    </source>
</evidence>
<feature type="compositionally biased region" description="Basic and acidic residues" evidence="1">
    <location>
        <begin position="298"/>
        <end position="307"/>
    </location>
</feature>
<feature type="compositionally biased region" description="Basic residues" evidence="1">
    <location>
        <begin position="127"/>
        <end position="143"/>
    </location>
</feature>
<name>A0A811NBR2_9POAL</name>
<feature type="compositionally biased region" description="Basic and acidic residues" evidence="1">
    <location>
        <begin position="159"/>
        <end position="170"/>
    </location>
</feature>
<dbReference type="Proteomes" id="UP000604825">
    <property type="component" value="Unassembled WGS sequence"/>
</dbReference>